<gene>
    <name evidence="8" type="ORF">ACHAXA_006298</name>
</gene>
<dbReference type="Proteomes" id="UP001530377">
    <property type="component" value="Unassembled WGS sequence"/>
</dbReference>
<dbReference type="PANTHER" id="PTHR24276:SF91">
    <property type="entry name" value="AT26814P-RELATED"/>
    <property type="match status" value="1"/>
</dbReference>
<dbReference type="PANTHER" id="PTHR24276">
    <property type="entry name" value="POLYSERASE-RELATED"/>
    <property type="match status" value="1"/>
</dbReference>
<accession>A0ABD3R428</accession>
<keyword evidence="4" id="KW-0720">Serine protease</keyword>
<evidence type="ECO:0000256" key="3">
    <source>
        <dbReference type="ARBA" id="ARBA00023157"/>
    </source>
</evidence>
<evidence type="ECO:0000256" key="4">
    <source>
        <dbReference type="RuleBase" id="RU363034"/>
    </source>
</evidence>
<reference evidence="8 9" key="1">
    <citation type="submission" date="2024-10" db="EMBL/GenBank/DDBJ databases">
        <title>Updated reference genomes for cyclostephanoid diatoms.</title>
        <authorList>
            <person name="Roberts W.R."/>
            <person name="Alverson A.J."/>
        </authorList>
    </citation>
    <scope>NUCLEOTIDE SEQUENCE [LARGE SCALE GENOMIC DNA]</scope>
    <source>
        <strain evidence="8 9">AJA228-03</strain>
    </source>
</reference>
<keyword evidence="9" id="KW-1185">Reference proteome</keyword>
<dbReference type="InterPro" id="IPR050430">
    <property type="entry name" value="Peptidase_S1"/>
</dbReference>
<dbReference type="PRINTS" id="PR00722">
    <property type="entry name" value="CHYMOTRYPSIN"/>
</dbReference>
<keyword evidence="4" id="KW-0378">Hydrolase</keyword>
<dbReference type="GO" id="GO:0006508">
    <property type="term" value="P:proteolysis"/>
    <property type="evidence" value="ECO:0007669"/>
    <property type="project" value="UniProtKB-KW"/>
</dbReference>
<dbReference type="Gene3D" id="2.40.10.10">
    <property type="entry name" value="Trypsin-like serine proteases"/>
    <property type="match status" value="1"/>
</dbReference>
<dbReference type="SMART" id="SM00020">
    <property type="entry name" value="Tryp_SPc"/>
    <property type="match status" value="1"/>
</dbReference>
<dbReference type="AlphaFoldDB" id="A0ABD3R428"/>
<evidence type="ECO:0000259" key="7">
    <source>
        <dbReference type="PROSITE" id="PS50240"/>
    </source>
</evidence>
<comment type="similarity">
    <text evidence="1">Belongs to the peptidase S1 family.</text>
</comment>
<feature type="domain" description="Peptidase S1" evidence="7">
    <location>
        <begin position="50"/>
        <end position="350"/>
    </location>
</feature>
<feature type="compositionally biased region" description="Low complexity" evidence="5">
    <location>
        <begin position="362"/>
        <end position="383"/>
    </location>
</feature>
<dbReference type="InterPro" id="IPR018114">
    <property type="entry name" value="TRYPSIN_HIS"/>
</dbReference>
<keyword evidence="2" id="KW-0843">Virulence</keyword>
<organism evidence="8 9">
    <name type="scientific">Cyclostephanos tholiformis</name>
    <dbReference type="NCBI Taxonomy" id="382380"/>
    <lineage>
        <taxon>Eukaryota</taxon>
        <taxon>Sar</taxon>
        <taxon>Stramenopiles</taxon>
        <taxon>Ochrophyta</taxon>
        <taxon>Bacillariophyta</taxon>
        <taxon>Coscinodiscophyceae</taxon>
        <taxon>Thalassiosirophycidae</taxon>
        <taxon>Stephanodiscales</taxon>
        <taxon>Stephanodiscaceae</taxon>
        <taxon>Cyclostephanos</taxon>
    </lineage>
</organism>
<dbReference type="InterPro" id="IPR033116">
    <property type="entry name" value="TRYPSIN_SER"/>
</dbReference>
<name>A0ABD3R428_9STRA</name>
<feature type="compositionally biased region" description="Low complexity" evidence="5">
    <location>
        <begin position="390"/>
        <end position="402"/>
    </location>
</feature>
<dbReference type="PROSITE" id="PS50240">
    <property type="entry name" value="TRYPSIN_DOM"/>
    <property type="match status" value="1"/>
</dbReference>
<dbReference type="SUPFAM" id="SSF50494">
    <property type="entry name" value="Trypsin-like serine proteases"/>
    <property type="match status" value="1"/>
</dbReference>
<evidence type="ECO:0000313" key="8">
    <source>
        <dbReference type="EMBL" id="KAL3807469.1"/>
    </source>
</evidence>
<dbReference type="PROSITE" id="PS00134">
    <property type="entry name" value="TRYPSIN_HIS"/>
    <property type="match status" value="1"/>
</dbReference>
<dbReference type="PROSITE" id="PS00135">
    <property type="entry name" value="TRYPSIN_SER"/>
    <property type="match status" value="1"/>
</dbReference>
<dbReference type="CDD" id="cd00190">
    <property type="entry name" value="Tryp_SPc"/>
    <property type="match status" value="1"/>
</dbReference>
<comment type="caution">
    <text evidence="8">The sequence shown here is derived from an EMBL/GenBank/DDBJ whole genome shotgun (WGS) entry which is preliminary data.</text>
</comment>
<evidence type="ECO:0000313" key="9">
    <source>
        <dbReference type="Proteomes" id="UP001530377"/>
    </source>
</evidence>
<dbReference type="GO" id="GO:0008236">
    <property type="term" value="F:serine-type peptidase activity"/>
    <property type="evidence" value="ECO:0007669"/>
    <property type="project" value="UniProtKB-KW"/>
</dbReference>
<dbReference type="InterPro" id="IPR001254">
    <property type="entry name" value="Trypsin_dom"/>
</dbReference>
<evidence type="ECO:0000256" key="6">
    <source>
        <dbReference type="SAM" id="Phobius"/>
    </source>
</evidence>
<dbReference type="InterPro" id="IPR043504">
    <property type="entry name" value="Peptidase_S1_PA_chymotrypsin"/>
</dbReference>
<dbReference type="InterPro" id="IPR009003">
    <property type="entry name" value="Peptidase_S1_PA"/>
</dbReference>
<proteinExistence type="inferred from homology"/>
<evidence type="ECO:0000256" key="1">
    <source>
        <dbReference type="ARBA" id="ARBA00007664"/>
    </source>
</evidence>
<protein>
    <recommendedName>
        <fullName evidence="7">Peptidase S1 domain-containing protein</fullName>
    </recommendedName>
</protein>
<evidence type="ECO:0000256" key="2">
    <source>
        <dbReference type="ARBA" id="ARBA00023026"/>
    </source>
</evidence>
<sequence>MVAIPQKYTTIAMATVAIAAIAIALVYSQKKKSAYNALAASAAEGFTPRIIGGSVLDQGVWAESRRYLVGIKFIFEEDGAIRNKHNCGATLVSPQVVLTAAHCFTNSTTGSFIPGGTAIEFNRYSMEDDEGVGIIPLCPYEDQISCDELSLSVGTSLAYVIRHPDYVFNTLENDVTLIILPDDQQVTTITPVTLNRDPDVPLVGEELEAVGWGQTCQNSDQIPASPFHECPDGTFPAEIQTGTLEYLTNQECHESLMNVTFPHPTTGDTVILGELYPITDDKLCARTDSFTGVATGRGDSGGPLLSGEVQVGVVSYGFGGFITGTDTFPELPDGFARISFLYGWIQETVCAEVPSDEVFCVESTPSSPTTEAPPTTYAKSSKSPTKKPTESPTTSQPTVSPTKRAKARKY</sequence>
<feature type="region of interest" description="Disordered" evidence="5">
    <location>
        <begin position="360"/>
        <end position="410"/>
    </location>
</feature>
<dbReference type="EMBL" id="JALLPB020000626">
    <property type="protein sequence ID" value="KAL3807469.1"/>
    <property type="molecule type" value="Genomic_DNA"/>
</dbReference>
<dbReference type="Pfam" id="PF00089">
    <property type="entry name" value="Trypsin"/>
    <property type="match status" value="2"/>
</dbReference>
<keyword evidence="6" id="KW-0812">Transmembrane</keyword>
<feature type="transmembrane region" description="Helical" evidence="6">
    <location>
        <begin position="6"/>
        <end position="27"/>
    </location>
</feature>
<keyword evidence="3" id="KW-1015">Disulfide bond</keyword>
<keyword evidence="4" id="KW-0645">Protease</keyword>
<dbReference type="InterPro" id="IPR001314">
    <property type="entry name" value="Peptidase_S1A"/>
</dbReference>
<evidence type="ECO:0000256" key="5">
    <source>
        <dbReference type="SAM" id="MobiDB-lite"/>
    </source>
</evidence>
<keyword evidence="6" id="KW-1133">Transmembrane helix</keyword>
<keyword evidence="6" id="KW-0472">Membrane</keyword>